<dbReference type="GeneID" id="18559973"/>
<name>E5DPY2_9CAUD</name>
<gene>
    <name evidence="1" type="ORF">PX29p049</name>
</gene>
<protein>
    <submittedName>
        <fullName evidence="1">Uncharacterized protein</fullName>
    </submittedName>
</protein>
<dbReference type="RefSeq" id="YP_009011478.1">
    <property type="nucleotide sequence ID" value="NC_023688.1"/>
</dbReference>
<dbReference type="Proteomes" id="UP000008726">
    <property type="component" value="Segment"/>
</dbReference>
<dbReference type="OrthoDB" id="22155at10239"/>
<dbReference type="KEGG" id="vg:18559973"/>
<sequence>MICKIVNPKRLTVGDSIRLHRDELLTIDKIEDKKVYLTNSETGEKVEVVFYQLTSKSYRYRMYHPDATYDIRGHEITGSGVNSRYGMSLGMLYDYGIKQPIAAGEIIDFCVESIYYKGVVMAVGSFGMSKNEIIFHNCKSERNAIVVKTEDGKERVIVATGQTLYFVEPDSEGRMFINNTHICVVNQYRG</sequence>
<reference evidence="1 2" key="1">
    <citation type="journal article" date="2010" name="Virol. J.">
        <title>Genomes of the T4-related bacteriophages as windows on microbial genome evolution.</title>
        <authorList>
            <person name="Petrov V.M."/>
            <person name="Ratnayaka S."/>
            <person name="Nolan J.M."/>
            <person name="Miller E.S."/>
            <person name="Karam J.D."/>
        </authorList>
    </citation>
    <scope>NUCLEOTIDE SEQUENCE [LARGE SCALE GENOMIC DNA]</scope>
</reference>
<keyword evidence="2" id="KW-1185">Reference proteome</keyword>
<evidence type="ECO:0000313" key="2">
    <source>
        <dbReference type="Proteomes" id="UP000008726"/>
    </source>
</evidence>
<dbReference type="EMBL" id="GU396103">
    <property type="protein sequence ID" value="ADQ52768.1"/>
    <property type="molecule type" value="Genomic_DNA"/>
</dbReference>
<proteinExistence type="predicted"/>
<accession>E5DPY2</accession>
<evidence type="ECO:0000313" key="1">
    <source>
        <dbReference type="EMBL" id="ADQ52768.1"/>
    </source>
</evidence>
<organism evidence="1 2">
    <name type="scientific">Aeromonas phage PX29</name>
    <dbReference type="NCBI Taxonomy" id="926067"/>
    <lineage>
        <taxon>Viruses</taxon>
        <taxon>Duplodnaviria</taxon>
        <taxon>Heunggongvirae</taxon>
        <taxon>Uroviricota</taxon>
        <taxon>Caudoviricetes</taxon>
        <taxon>Pantevenvirales</taxon>
        <taxon>Straboviridae</taxon>
        <taxon>Angelvirus</taxon>
        <taxon>Angelvirus px29</taxon>
    </lineage>
</organism>